<comment type="caution">
    <text evidence="2">The sequence shown here is derived from an EMBL/GenBank/DDBJ whole genome shotgun (WGS) entry which is preliminary data.</text>
</comment>
<gene>
    <name evidence="2" type="ORF">AB0E65_17840</name>
</gene>
<proteinExistence type="predicted"/>
<name>A0ABV2YK35_9ACTN</name>
<evidence type="ECO:0000256" key="1">
    <source>
        <dbReference type="SAM" id="Phobius"/>
    </source>
</evidence>
<reference evidence="2 3" key="1">
    <citation type="submission" date="2024-06" db="EMBL/GenBank/DDBJ databases">
        <title>The Natural Products Discovery Center: Release of the First 8490 Sequenced Strains for Exploring Actinobacteria Biosynthetic Diversity.</title>
        <authorList>
            <person name="Kalkreuter E."/>
            <person name="Kautsar S.A."/>
            <person name="Yang D."/>
            <person name="Bader C.D."/>
            <person name="Teijaro C.N."/>
            <person name="Fluegel L."/>
            <person name="Davis C.M."/>
            <person name="Simpson J.R."/>
            <person name="Lauterbach L."/>
            <person name="Steele A.D."/>
            <person name="Gui C."/>
            <person name="Meng S."/>
            <person name="Li G."/>
            <person name="Viehrig K."/>
            <person name="Ye F."/>
            <person name="Su P."/>
            <person name="Kiefer A.F."/>
            <person name="Nichols A."/>
            <person name="Cepeda A.J."/>
            <person name="Yan W."/>
            <person name="Fan B."/>
            <person name="Jiang Y."/>
            <person name="Adhikari A."/>
            <person name="Zheng C.-J."/>
            <person name="Schuster L."/>
            <person name="Cowan T.M."/>
            <person name="Smanski M.J."/>
            <person name="Chevrette M.G."/>
            <person name="De Carvalho L.P.S."/>
            <person name="Shen B."/>
        </authorList>
    </citation>
    <scope>NUCLEOTIDE SEQUENCE [LARGE SCALE GENOMIC DNA]</scope>
    <source>
        <strain evidence="2 3">NPDC038104</strain>
    </source>
</reference>
<evidence type="ECO:0000313" key="3">
    <source>
        <dbReference type="Proteomes" id="UP001550850"/>
    </source>
</evidence>
<accession>A0ABV2YK35</accession>
<keyword evidence="1" id="KW-0472">Membrane</keyword>
<keyword evidence="1" id="KW-1133">Transmembrane helix</keyword>
<feature type="transmembrane region" description="Helical" evidence="1">
    <location>
        <begin position="43"/>
        <end position="62"/>
    </location>
</feature>
<sequence>MRVGVGMLLVLMGLFSALGGARKWAEVFGGETGERVRSSNAVAYRLVGWLLVVGGILCAAGVGE</sequence>
<dbReference type="RefSeq" id="WP_108953295.1">
    <property type="nucleotide sequence ID" value="NZ_BEVZ01000002.1"/>
</dbReference>
<dbReference type="Proteomes" id="UP001550850">
    <property type="component" value="Unassembled WGS sequence"/>
</dbReference>
<protein>
    <submittedName>
        <fullName evidence="2">Uncharacterized protein</fullName>
    </submittedName>
</protein>
<organism evidence="2 3">
    <name type="scientific">Streptomyces fragilis</name>
    <dbReference type="NCBI Taxonomy" id="67301"/>
    <lineage>
        <taxon>Bacteria</taxon>
        <taxon>Bacillati</taxon>
        <taxon>Actinomycetota</taxon>
        <taxon>Actinomycetes</taxon>
        <taxon>Kitasatosporales</taxon>
        <taxon>Streptomycetaceae</taxon>
        <taxon>Streptomyces</taxon>
    </lineage>
</organism>
<keyword evidence="1" id="KW-0812">Transmembrane</keyword>
<keyword evidence="3" id="KW-1185">Reference proteome</keyword>
<evidence type="ECO:0000313" key="2">
    <source>
        <dbReference type="EMBL" id="MEU3556057.1"/>
    </source>
</evidence>
<dbReference type="EMBL" id="JBEZUR010000027">
    <property type="protein sequence ID" value="MEU3556057.1"/>
    <property type="molecule type" value="Genomic_DNA"/>
</dbReference>